<feature type="transmembrane region" description="Helical" evidence="1">
    <location>
        <begin position="183"/>
        <end position="208"/>
    </location>
</feature>
<keyword evidence="1" id="KW-0812">Transmembrane</keyword>
<organism evidence="2 3">
    <name type="scientific">Flavobacterium omnivorum</name>
    <dbReference type="NCBI Taxonomy" id="178355"/>
    <lineage>
        <taxon>Bacteria</taxon>
        <taxon>Pseudomonadati</taxon>
        <taxon>Bacteroidota</taxon>
        <taxon>Flavobacteriia</taxon>
        <taxon>Flavobacteriales</taxon>
        <taxon>Flavobacteriaceae</taxon>
        <taxon>Flavobacterium</taxon>
    </lineage>
</organism>
<evidence type="ECO:0000256" key="1">
    <source>
        <dbReference type="SAM" id="Phobius"/>
    </source>
</evidence>
<evidence type="ECO:0000313" key="2">
    <source>
        <dbReference type="EMBL" id="SDI10759.1"/>
    </source>
</evidence>
<proteinExistence type="predicted"/>
<dbReference type="STRING" id="178355.SAMN04488062_12319"/>
<dbReference type="EMBL" id="FNDB01000023">
    <property type="protein sequence ID" value="SDI10759.1"/>
    <property type="molecule type" value="Genomic_DNA"/>
</dbReference>
<dbReference type="RefSeq" id="WP_091259154.1">
    <property type="nucleotide sequence ID" value="NZ_FNDB01000023.1"/>
</dbReference>
<feature type="transmembrane region" description="Helical" evidence="1">
    <location>
        <begin position="95"/>
        <end position="115"/>
    </location>
</feature>
<feature type="transmembrane region" description="Helical" evidence="1">
    <location>
        <begin position="121"/>
        <end position="141"/>
    </location>
</feature>
<accession>A0A1G8HVS6</accession>
<sequence length="223" mass="26476">MKLTTEQTQNIFNYVASFDIKYYELQVEFTDHMVTSMEEIWEKDPELTFDQVKLNAANKFVGDSSFKSIEKERKRILQKEYRKAQWKMITEYLKFPKIFGSILLVYIAYTFSAYFVSPQKYLAVLFCSFLIIGLPLLYYWWKTKEIDGKHFLTLETLQPSLLVYSFPNLGMGMSNLLEQELLQYQWLVVLFCCIWVLGILISVTAIHLQKKTIENIKKQYQLN</sequence>
<keyword evidence="1" id="KW-1133">Transmembrane helix</keyword>
<dbReference type="Proteomes" id="UP000199274">
    <property type="component" value="Unassembled WGS sequence"/>
</dbReference>
<evidence type="ECO:0000313" key="3">
    <source>
        <dbReference type="Proteomes" id="UP000199274"/>
    </source>
</evidence>
<protein>
    <submittedName>
        <fullName evidence="2">Uncharacterized protein</fullName>
    </submittedName>
</protein>
<keyword evidence="3" id="KW-1185">Reference proteome</keyword>
<dbReference type="AlphaFoldDB" id="A0A1G8HVS6"/>
<keyword evidence="1" id="KW-0472">Membrane</keyword>
<name>A0A1G8HVS6_9FLAO</name>
<gene>
    <name evidence="2" type="ORF">SAMN04488062_12319</name>
</gene>
<dbReference type="OrthoDB" id="1345503at2"/>
<reference evidence="3" key="1">
    <citation type="submission" date="2016-10" db="EMBL/GenBank/DDBJ databases">
        <authorList>
            <person name="Varghese N."/>
            <person name="Submissions S."/>
        </authorList>
    </citation>
    <scope>NUCLEOTIDE SEQUENCE [LARGE SCALE GENOMIC DNA]</scope>
    <source>
        <strain evidence="3">CGMCC 1.2747</strain>
    </source>
</reference>